<keyword evidence="2" id="KW-0732">Signal</keyword>
<evidence type="ECO:0000313" key="3">
    <source>
        <dbReference type="EMBL" id="HIV11541.1"/>
    </source>
</evidence>
<protein>
    <submittedName>
        <fullName evidence="3">DUF2752 domain-containing protein</fullName>
    </submittedName>
</protein>
<keyword evidence="1" id="KW-0812">Transmembrane</keyword>
<keyword evidence="1" id="KW-0472">Membrane</keyword>
<dbReference type="InterPro" id="IPR021215">
    <property type="entry name" value="DUF2752"/>
</dbReference>
<feature type="transmembrane region" description="Helical" evidence="1">
    <location>
        <begin position="112"/>
        <end position="137"/>
    </location>
</feature>
<proteinExistence type="predicted"/>
<evidence type="ECO:0000256" key="2">
    <source>
        <dbReference type="SAM" id="SignalP"/>
    </source>
</evidence>
<name>A0A9D1NSP8_9FIRM</name>
<evidence type="ECO:0000313" key="4">
    <source>
        <dbReference type="Proteomes" id="UP000886723"/>
    </source>
</evidence>
<dbReference type="AlphaFoldDB" id="A0A9D1NSP8"/>
<feature type="transmembrane region" description="Helical" evidence="1">
    <location>
        <begin position="73"/>
        <end position="91"/>
    </location>
</feature>
<feature type="chain" id="PRO_5038526212" evidence="2">
    <location>
        <begin position="28"/>
        <end position="139"/>
    </location>
</feature>
<dbReference type="Proteomes" id="UP000886723">
    <property type="component" value="Unassembled WGS sequence"/>
</dbReference>
<reference evidence="3" key="1">
    <citation type="submission" date="2020-10" db="EMBL/GenBank/DDBJ databases">
        <authorList>
            <person name="Gilroy R."/>
        </authorList>
    </citation>
    <scope>NUCLEOTIDE SEQUENCE</scope>
    <source>
        <strain evidence="3">ChiBcec2-4451</strain>
    </source>
</reference>
<keyword evidence="1" id="KW-1133">Transmembrane helix</keyword>
<feature type="signal peptide" evidence="2">
    <location>
        <begin position="1"/>
        <end position="27"/>
    </location>
</feature>
<accession>A0A9D1NSP8</accession>
<gene>
    <name evidence="3" type="ORF">IAA63_00185</name>
</gene>
<evidence type="ECO:0000256" key="1">
    <source>
        <dbReference type="SAM" id="Phobius"/>
    </source>
</evidence>
<dbReference type="Pfam" id="PF10825">
    <property type="entry name" value="DUF2752"/>
    <property type="match status" value="1"/>
</dbReference>
<reference evidence="3" key="2">
    <citation type="journal article" date="2021" name="PeerJ">
        <title>Extensive microbial diversity within the chicken gut microbiome revealed by metagenomics and culture.</title>
        <authorList>
            <person name="Gilroy R."/>
            <person name="Ravi A."/>
            <person name="Getino M."/>
            <person name="Pursley I."/>
            <person name="Horton D.L."/>
            <person name="Alikhan N.F."/>
            <person name="Baker D."/>
            <person name="Gharbi K."/>
            <person name="Hall N."/>
            <person name="Watson M."/>
            <person name="Adriaenssens E.M."/>
            <person name="Foster-Nyarko E."/>
            <person name="Jarju S."/>
            <person name="Secka A."/>
            <person name="Antonio M."/>
            <person name="Oren A."/>
            <person name="Chaudhuri R.R."/>
            <person name="La Ragione R."/>
            <person name="Hildebrand F."/>
            <person name="Pallen M.J."/>
        </authorList>
    </citation>
    <scope>NUCLEOTIDE SEQUENCE</scope>
    <source>
        <strain evidence="3">ChiBcec2-4451</strain>
    </source>
</reference>
<organism evidence="3 4">
    <name type="scientific">Candidatus Pullilachnospira stercoravium</name>
    <dbReference type="NCBI Taxonomy" id="2840913"/>
    <lineage>
        <taxon>Bacteria</taxon>
        <taxon>Bacillati</taxon>
        <taxon>Bacillota</taxon>
        <taxon>Clostridia</taxon>
        <taxon>Lachnospirales</taxon>
        <taxon>Lachnospiraceae</taxon>
        <taxon>Lachnospiraceae incertae sedis</taxon>
        <taxon>Candidatus Pullilachnospira</taxon>
    </lineage>
</organism>
<dbReference type="EMBL" id="DVON01000005">
    <property type="protein sequence ID" value="HIV11541.1"/>
    <property type="molecule type" value="Genomic_DNA"/>
</dbReference>
<comment type="caution">
    <text evidence="3">The sequence shown here is derived from an EMBL/GenBank/DDBJ whole genome shotgun (WGS) entry which is preliminary data.</text>
</comment>
<sequence>MGKSFRGCQIGWCAVLLCILLYHTAVAAGIHPEALAAMMPPCLMRTVLGLYCPGCGGTRAVILLLEGHPIRSFFYHPVVLYAAVLGGWYLISNTIAWLSRGRLARGSRYHHWYGIGAAVLVASNWVIRNFLLLVFHITL</sequence>